<dbReference type="PROSITE" id="PS51186">
    <property type="entry name" value="GNAT"/>
    <property type="match status" value="1"/>
</dbReference>
<keyword evidence="3" id="KW-1185">Reference proteome</keyword>
<organism evidence="2 3">
    <name type="scientific">Entotheonella factor</name>
    <dbReference type="NCBI Taxonomy" id="1429438"/>
    <lineage>
        <taxon>Bacteria</taxon>
        <taxon>Pseudomonadati</taxon>
        <taxon>Nitrospinota/Tectimicrobiota group</taxon>
        <taxon>Candidatus Tectimicrobiota</taxon>
        <taxon>Candidatus Entotheonellia</taxon>
        <taxon>Candidatus Entotheonellales</taxon>
        <taxon>Candidatus Entotheonellaceae</taxon>
        <taxon>Candidatus Entotheonella</taxon>
    </lineage>
</organism>
<feature type="domain" description="N-acetyltransferase" evidence="1">
    <location>
        <begin position="1"/>
        <end position="120"/>
    </location>
</feature>
<proteinExistence type="predicted"/>
<dbReference type="GO" id="GO:0016747">
    <property type="term" value="F:acyltransferase activity, transferring groups other than amino-acyl groups"/>
    <property type="evidence" value="ECO:0007669"/>
    <property type="project" value="InterPro"/>
</dbReference>
<evidence type="ECO:0000313" key="3">
    <source>
        <dbReference type="Proteomes" id="UP000019141"/>
    </source>
</evidence>
<gene>
    <name evidence="2" type="ORF">ETSY1_46955</name>
</gene>
<accession>W4LZJ1</accession>
<evidence type="ECO:0000313" key="2">
    <source>
        <dbReference type="EMBL" id="ETX03519.1"/>
    </source>
</evidence>
<dbReference type="InterPro" id="IPR016181">
    <property type="entry name" value="Acyl_CoA_acyltransferase"/>
</dbReference>
<dbReference type="Pfam" id="PF13508">
    <property type="entry name" value="Acetyltransf_7"/>
    <property type="match status" value="1"/>
</dbReference>
<dbReference type="Proteomes" id="UP000019141">
    <property type="component" value="Unassembled WGS sequence"/>
</dbReference>
<dbReference type="InterPro" id="IPR000182">
    <property type="entry name" value="GNAT_dom"/>
</dbReference>
<evidence type="ECO:0000259" key="1">
    <source>
        <dbReference type="PROSITE" id="PS51186"/>
    </source>
</evidence>
<dbReference type="Gene3D" id="3.40.630.30">
    <property type="match status" value="1"/>
</dbReference>
<comment type="caution">
    <text evidence="2">The sequence shown here is derived from an EMBL/GenBank/DDBJ whole genome shotgun (WGS) entry which is preliminary data.</text>
</comment>
<dbReference type="CDD" id="cd04301">
    <property type="entry name" value="NAT_SF"/>
    <property type="match status" value="1"/>
</dbReference>
<dbReference type="SUPFAM" id="SSF55729">
    <property type="entry name" value="Acyl-CoA N-acyltransferases (Nat)"/>
    <property type="match status" value="1"/>
</dbReference>
<keyword evidence="2" id="KW-0614">Plasmid</keyword>
<dbReference type="EMBL" id="AZHW01000033">
    <property type="protein sequence ID" value="ETX03519.1"/>
    <property type="molecule type" value="Genomic_DNA"/>
</dbReference>
<reference evidence="2 3" key="1">
    <citation type="journal article" date="2014" name="Nature">
        <title>An environmental bacterial taxon with a large and distinct metabolic repertoire.</title>
        <authorList>
            <person name="Wilson M.C."/>
            <person name="Mori T."/>
            <person name="Ruckert C."/>
            <person name="Uria A.R."/>
            <person name="Helf M.J."/>
            <person name="Takada K."/>
            <person name="Gernert C."/>
            <person name="Steffens U.A."/>
            <person name="Heycke N."/>
            <person name="Schmitt S."/>
            <person name="Rinke C."/>
            <person name="Helfrich E.J."/>
            <person name="Brachmann A.O."/>
            <person name="Gurgui C."/>
            <person name="Wakimoto T."/>
            <person name="Kracht M."/>
            <person name="Crusemann M."/>
            <person name="Hentschel U."/>
            <person name="Abe I."/>
            <person name="Matsunaga S."/>
            <person name="Kalinowski J."/>
            <person name="Takeyama H."/>
            <person name="Piel J."/>
        </authorList>
    </citation>
    <scope>NUCLEOTIDE SEQUENCE [LARGE SCALE GENOMIC DNA]</scope>
    <source>
        <strain evidence="3">TSY1</strain>
        <plasmid evidence="2">pTSY</plasmid>
    </source>
</reference>
<name>W4LZJ1_ENTF1</name>
<geneLocation type="plasmid" evidence="2">
    <name>pTSY</name>
</geneLocation>
<dbReference type="AlphaFoldDB" id="W4LZJ1"/>
<dbReference type="HOGENOM" id="CLU_086503_6_0_7"/>
<sequence>MLHTGRIQHLSELEGWSTPRDRPSDALNAWRHSWPTLVALDQADLVGFFRALTDGSVTTYVAEILVAQAWRGQGLGQAFLDLCHRLYPETRLDLLSTEGAHGFYQTHGFRAFQGFRKSYP</sequence>
<protein>
    <recommendedName>
        <fullName evidence="1">N-acetyltransferase domain-containing protein</fullName>
    </recommendedName>
</protein>